<evidence type="ECO:0000313" key="8">
    <source>
        <dbReference type="EMBL" id="MBU5671368.1"/>
    </source>
</evidence>
<evidence type="ECO:0000256" key="1">
    <source>
        <dbReference type="ARBA" id="ARBA00022475"/>
    </source>
</evidence>
<evidence type="ECO:0000256" key="7">
    <source>
        <dbReference type="SAM" id="SignalP"/>
    </source>
</evidence>
<dbReference type="EMBL" id="JAHLQJ010000004">
    <property type="protein sequence ID" value="MBU5671368.1"/>
    <property type="molecule type" value="Genomic_DNA"/>
</dbReference>
<reference evidence="8 9" key="1">
    <citation type="submission" date="2021-06" db="EMBL/GenBank/DDBJ databases">
        <authorList>
            <person name="Sun Q."/>
            <person name="Li D."/>
        </authorList>
    </citation>
    <scope>NUCLEOTIDE SEQUENCE [LARGE SCALE GENOMIC DNA]</scope>
    <source>
        <strain evidence="8 9">MSJ-6</strain>
    </source>
</reference>
<dbReference type="Proteomes" id="UP000743001">
    <property type="component" value="Unassembled WGS sequence"/>
</dbReference>
<dbReference type="PANTHER" id="PTHR43649:SF33">
    <property type="entry name" value="POLYGALACTURONAN_RHAMNOGALACTURONAN-BINDING PROTEIN YTCQ"/>
    <property type="match status" value="1"/>
</dbReference>
<protein>
    <submittedName>
        <fullName evidence="8">Extracellular solute-binding protein</fullName>
    </submittedName>
</protein>
<dbReference type="RefSeq" id="WP_216477769.1">
    <property type="nucleotide sequence ID" value="NZ_JAHLQJ010000004.1"/>
</dbReference>
<dbReference type="PROSITE" id="PS51257">
    <property type="entry name" value="PROKAR_LIPOPROTEIN"/>
    <property type="match status" value="1"/>
</dbReference>
<evidence type="ECO:0000256" key="4">
    <source>
        <dbReference type="ARBA" id="ARBA00023139"/>
    </source>
</evidence>
<feature type="chain" id="PRO_5047330536" evidence="7">
    <location>
        <begin position="27"/>
        <end position="515"/>
    </location>
</feature>
<dbReference type="Pfam" id="PF13416">
    <property type="entry name" value="SBP_bac_8"/>
    <property type="match status" value="1"/>
</dbReference>
<comment type="caution">
    <text evidence="8">The sequence shown here is derived from an EMBL/GenBank/DDBJ whole genome shotgun (WGS) entry which is preliminary data.</text>
</comment>
<evidence type="ECO:0000313" key="9">
    <source>
        <dbReference type="Proteomes" id="UP000743001"/>
    </source>
</evidence>
<accession>A0ABS6FPI1</accession>
<keyword evidence="3" id="KW-0472">Membrane</keyword>
<keyword evidence="5" id="KW-0449">Lipoprotein</keyword>
<organism evidence="8 9">
    <name type="scientific">Paenibacillus brevis</name>
    <dbReference type="NCBI Taxonomy" id="2841508"/>
    <lineage>
        <taxon>Bacteria</taxon>
        <taxon>Bacillati</taxon>
        <taxon>Bacillota</taxon>
        <taxon>Bacilli</taxon>
        <taxon>Bacillales</taxon>
        <taxon>Paenibacillaceae</taxon>
        <taxon>Paenibacillus</taxon>
    </lineage>
</organism>
<dbReference type="InterPro" id="IPR050490">
    <property type="entry name" value="Bact_solute-bd_prot1"/>
</dbReference>
<keyword evidence="9" id="KW-1185">Reference proteome</keyword>
<evidence type="ECO:0000256" key="6">
    <source>
        <dbReference type="SAM" id="MobiDB-lite"/>
    </source>
</evidence>
<name>A0ABS6FPI1_9BACL</name>
<keyword evidence="2 7" id="KW-0732">Signal</keyword>
<feature type="compositionally biased region" description="Polar residues" evidence="6">
    <location>
        <begin position="20"/>
        <end position="44"/>
    </location>
</feature>
<dbReference type="PANTHER" id="PTHR43649">
    <property type="entry name" value="ARABINOSE-BINDING PROTEIN-RELATED"/>
    <property type="match status" value="1"/>
</dbReference>
<keyword evidence="4" id="KW-0564">Palmitate</keyword>
<evidence type="ECO:0000256" key="3">
    <source>
        <dbReference type="ARBA" id="ARBA00023136"/>
    </source>
</evidence>
<feature type="region of interest" description="Disordered" evidence="6">
    <location>
        <begin position="20"/>
        <end position="46"/>
    </location>
</feature>
<sequence>MKKLMMILAVVLAVSGLSACSSGNKASSPNKEQEPTPSATTDGSADNGAELMEISIMIPQYAEIGPSNDSELVKILNEKLNVKLDLQWTPGASYNDKISVLAASNSLPDVYRVTTQDYMQWRDKGVFLDVKPLLGDYANLTEHLPEEAWKELNDSEHYYGLPYYSIPHLFSMSIRQDWLDNLSLQMPVTVDEFYEVAKAFVTEDPDGNNKKDTTGFSIIVNDSGKFENAEYLQGAFGLGNEWALKDGELIAMQAQTEELKAFIGFLRKAYEEGVLDPNFLVMKPADARNKLWNGQVGIQRVNPNEVLRLDVPNIQKNSPQAELVQLLPPAGPTGIRATQTDGMGQTKVVINAKADAKKQQRIMKLLDYLLSDEGYDLIKEGVEGVDYKKNEDGTFEKLETKNAGNLLSINFFRRADKGIQLHKYNDPQYVEAVEQWLDNNEDYDWPNYGLGLAVETEINKTVNFTTLNTKWMSSMVKVITGEAPLEEIDNAVSAWLKSGGEQLTKEVNEIYSTRQ</sequence>
<evidence type="ECO:0000256" key="2">
    <source>
        <dbReference type="ARBA" id="ARBA00022729"/>
    </source>
</evidence>
<feature type="signal peptide" evidence="7">
    <location>
        <begin position="1"/>
        <end position="26"/>
    </location>
</feature>
<evidence type="ECO:0000256" key="5">
    <source>
        <dbReference type="ARBA" id="ARBA00023288"/>
    </source>
</evidence>
<proteinExistence type="predicted"/>
<keyword evidence="1" id="KW-1003">Cell membrane</keyword>
<dbReference type="InterPro" id="IPR006059">
    <property type="entry name" value="SBP"/>
</dbReference>
<gene>
    <name evidence="8" type="ORF">KQJ23_05915</name>
</gene>